<keyword evidence="3" id="KW-1185">Reference proteome</keyword>
<dbReference type="Proteomes" id="UP000520767">
    <property type="component" value="Unassembled WGS sequence"/>
</dbReference>
<reference evidence="2 3" key="1">
    <citation type="submission" date="2020-08" db="EMBL/GenBank/DDBJ databases">
        <title>Genomic Encyclopedia of Type Strains, Phase III (KMG-III): the genomes of soil and plant-associated and newly described type strains.</title>
        <authorList>
            <person name="Whitman W."/>
        </authorList>
    </citation>
    <scope>NUCLEOTIDE SEQUENCE [LARGE SCALE GENOMIC DNA]</scope>
    <source>
        <strain evidence="2 3">CECT 8960</strain>
    </source>
</reference>
<dbReference type="Pfam" id="PF11575">
    <property type="entry name" value="FhuF_C"/>
    <property type="match status" value="1"/>
</dbReference>
<comment type="caution">
    <text evidence="2">The sequence shown here is derived from an EMBL/GenBank/DDBJ whole genome shotgun (WGS) entry which is preliminary data.</text>
</comment>
<proteinExistence type="predicted"/>
<sequence length="193" mass="21141">MMSWYLGVPGYLAALLFHHERRVPSLRPEHLAFHKARPRPHPDSIAVLDESFVCLPDDPAAGTANATVVPTEKALAAVLRGRFTAHAARFVSAFSGTVRFGRHTLWAAATDAIDHSMWLVGRYAGDETAGVLDANLLLPDRFAPLTSASTLRPVIEDDGRTGWTRRREACCFHYLMEAGQGVCDTCPRVCAKS</sequence>
<protein>
    <recommendedName>
        <fullName evidence="1">Ferric siderophore reductase C-terminal domain-containing protein</fullName>
    </recommendedName>
</protein>
<organism evidence="2 3">
    <name type="scientific">Actinophytocola algeriensis</name>
    <dbReference type="NCBI Taxonomy" id="1768010"/>
    <lineage>
        <taxon>Bacteria</taxon>
        <taxon>Bacillati</taxon>
        <taxon>Actinomycetota</taxon>
        <taxon>Actinomycetes</taxon>
        <taxon>Pseudonocardiales</taxon>
        <taxon>Pseudonocardiaceae</taxon>
    </lineage>
</organism>
<evidence type="ECO:0000313" key="3">
    <source>
        <dbReference type="Proteomes" id="UP000520767"/>
    </source>
</evidence>
<accession>A0A7W7Q532</accession>
<dbReference type="InterPro" id="IPR024726">
    <property type="entry name" value="FhuF_C"/>
</dbReference>
<evidence type="ECO:0000259" key="1">
    <source>
        <dbReference type="Pfam" id="PF11575"/>
    </source>
</evidence>
<dbReference type="EMBL" id="JACHJQ010000003">
    <property type="protein sequence ID" value="MBB4907235.1"/>
    <property type="molecule type" value="Genomic_DNA"/>
</dbReference>
<dbReference type="GO" id="GO:0051537">
    <property type="term" value="F:2 iron, 2 sulfur cluster binding"/>
    <property type="evidence" value="ECO:0007669"/>
    <property type="project" value="InterPro"/>
</dbReference>
<dbReference type="AlphaFoldDB" id="A0A7W7Q532"/>
<name>A0A7W7Q532_9PSEU</name>
<evidence type="ECO:0000313" key="2">
    <source>
        <dbReference type="EMBL" id="MBB4907235.1"/>
    </source>
</evidence>
<feature type="domain" description="Ferric siderophore reductase C-terminal" evidence="1">
    <location>
        <begin position="167"/>
        <end position="188"/>
    </location>
</feature>
<gene>
    <name evidence="2" type="ORF">FHR82_003455</name>
</gene>